<dbReference type="Proteomes" id="UP001469553">
    <property type="component" value="Unassembled WGS sequence"/>
</dbReference>
<organism evidence="2 3">
    <name type="scientific">Ameca splendens</name>
    <dbReference type="NCBI Taxonomy" id="208324"/>
    <lineage>
        <taxon>Eukaryota</taxon>
        <taxon>Metazoa</taxon>
        <taxon>Chordata</taxon>
        <taxon>Craniata</taxon>
        <taxon>Vertebrata</taxon>
        <taxon>Euteleostomi</taxon>
        <taxon>Actinopterygii</taxon>
        <taxon>Neopterygii</taxon>
        <taxon>Teleostei</taxon>
        <taxon>Neoteleostei</taxon>
        <taxon>Acanthomorphata</taxon>
        <taxon>Ovalentaria</taxon>
        <taxon>Atherinomorphae</taxon>
        <taxon>Cyprinodontiformes</taxon>
        <taxon>Goodeidae</taxon>
        <taxon>Ameca</taxon>
    </lineage>
</organism>
<name>A0ABV0XB89_9TELE</name>
<dbReference type="EMBL" id="JAHRIP010000044">
    <property type="protein sequence ID" value="MEQ2278661.1"/>
    <property type="molecule type" value="Genomic_DNA"/>
</dbReference>
<comment type="caution">
    <text evidence="2">The sequence shown here is derived from an EMBL/GenBank/DDBJ whole genome shotgun (WGS) entry which is preliminary data.</text>
</comment>
<keyword evidence="1" id="KW-0472">Membrane</keyword>
<keyword evidence="1" id="KW-1133">Transmembrane helix</keyword>
<evidence type="ECO:0000313" key="3">
    <source>
        <dbReference type="Proteomes" id="UP001469553"/>
    </source>
</evidence>
<gene>
    <name evidence="2" type="ORF">AMECASPLE_001345</name>
</gene>
<sequence length="112" mass="12744">MAANPACLDLQSCREVREDQSKCMFGHVAQHNVWRKSNLNTVQHGSVWLMMWAKNNILHGFGFQSLAFAVVGYVVVCRTAFCETTSHRMRRIVISDGNPGMRQDSAREMRLT</sequence>
<feature type="transmembrane region" description="Helical" evidence="1">
    <location>
        <begin position="57"/>
        <end position="81"/>
    </location>
</feature>
<keyword evidence="1" id="KW-0812">Transmembrane</keyword>
<evidence type="ECO:0000256" key="1">
    <source>
        <dbReference type="SAM" id="Phobius"/>
    </source>
</evidence>
<keyword evidence="3" id="KW-1185">Reference proteome</keyword>
<protein>
    <submittedName>
        <fullName evidence="2">Uncharacterized protein</fullName>
    </submittedName>
</protein>
<proteinExistence type="predicted"/>
<evidence type="ECO:0000313" key="2">
    <source>
        <dbReference type="EMBL" id="MEQ2278661.1"/>
    </source>
</evidence>
<reference evidence="2 3" key="1">
    <citation type="submission" date="2021-06" db="EMBL/GenBank/DDBJ databases">
        <authorList>
            <person name="Palmer J.M."/>
        </authorList>
    </citation>
    <scope>NUCLEOTIDE SEQUENCE [LARGE SCALE GENOMIC DNA]</scope>
    <source>
        <strain evidence="2 3">AS_MEX2019</strain>
        <tissue evidence="2">Muscle</tissue>
    </source>
</reference>
<accession>A0ABV0XB89</accession>